<gene>
    <name evidence="1" type="ORF">PTRG_10728</name>
</gene>
<dbReference type="HOGENOM" id="CLU_1587350_0_0_1"/>
<sequence length="168" mass="19129">MAMMKAFFLPNAIMLKFAEYFLAEKASQIKRTSSALAEDTTIIAISARRSHRVPRTSYNYNIPDVHELPRPKRYSGSPMAPRPCKLRADITQAYVAPGTRQPTTLHRLFRERKGGTNVDSRYQWDQGNFTTWNLHPVIALDLSMPLLPTPNTWGCRRSNEKAHISVAN</sequence>
<dbReference type="EMBL" id="DS231628">
    <property type="protein sequence ID" value="EDU43778.1"/>
    <property type="molecule type" value="Genomic_DNA"/>
</dbReference>
<proteinExistence type="predicted"/>
<dbReference type="InParanoid" id="B2WL68"/>
<reference evidence="2" key="1">
    <citation type="journal article" date="2013" name="G3 (Bethesda)">
        <title>Comparative genomics of a plant-pathogenic fungus, Pyrenophora tritici-repentis, reveals transduplication and the impact of repeat elements on pathogenicity and population divergence.</title>
        <authorList>
            <person name="Manning V.A."/>
            <person name="Pandelova I."/>
            <person name="Dhillon B."/>
            <person name="Wilhelm L.J."/>
            <person name="Goodwin S.B."/>
            <person name="Berlin A.M."/>
            <person name="Figueroa M."/>
            <person name="Freitag M."/>
            <person name="Hane J.K."/>
            <person name="Henrissat B."/>
            <person name="Holman W.H."/>
            <person name="Kodira C.D."/>
            <person name="Martin J."/>
            <person name="Oliver R.P."/>
            <person name="Robbertse B."/>
            <person name="Schackwitz W."/>
            <person name="Schwartz D.C."/>
            <person name="Spatafora J.W."/>
            <person name="Turgeon B.G."/>
            <person name="Yandava C."/>
            <person name="Young S."/>
            <person name="Zhou S."/>
            <person name="Zeng Q."/>
            <person name="Grigoriev I.V."/>
            <person name="Ma L.-J."/>
            <person name="Ciuffetti L.M."/>
        </authorList>
    </citation>
    <scope>NUCLEOTIDE SEQUENCE [LARGE SCALE GENOMIC DNA]</scope>
    <source>
        <strain evidence="2">Pt-1C-BFP</strain>
    </source>
</reference>
<dbReference type="Proteomes" id="UP000001471">
    <property type="component" value="Unassembled WGS sequence"/>
</dbReference>
<organism evidence="1 2">
    <name type="scientific">Pyrenophora tritici-repentis (strain Pt-1C-BFP)</name>
    <name type="common">Wheat tan spot fungus</name>
    <name type="synonym">Drechslera tritici-repentis</name>
    <dbReference type="NCBI Taxonomy" id="426418"/>
    <lineage>
        <taxon>Eukaryota</taxon>
        <taxon>Fungi</taxon>
        <taxon>Dikarya</taxon>
        <taxon>Ascomycota</taxon>
        <taxon>Pezizomycotina</taxon>
        <taxon>Dothideomycetes</taxon>
        <taxon>Pleosporomycetidae</taxon>
        <taxon>Pleosporales</taxon>
        <taxon>Pleosporineae</taxon>
        <taxon>Pleosporaceae</taxon>
        <taxon>Pyrenophora</taxon>
    </lineage>
</organism>
<protein>
    <submittedName>
        <fullName evidence="1">Uncharacterized protein</fullName>
    </submittedName>
</protein>
<evidence type="ECO:0000313" key="1">
    <source>
        <dbReference type="EMBL" id="EDU43778.1"/>
    </source>
</evidence>
<name>B2WL68_PYRTR</name>
<accession>B2WL68</accession>
<evidence type="ECO:0000313" key="2">
    <source>
        <dbReference type="Proteomes" id="UP000001471"/>
    </source>
</evidence>
<dbReference type="AlphaFoldDB" id="B2WL68"/>